<evidence type="ECO:0000313" key="7">
    <source>
        <dbReference type="EMBL" id="GIO45091.1"/>
    </source>
</evidence>
<keyword evidence="3" id="KW-0378">Hydrolase</keyword>
<dbReference type="Proteomes" id="UP000678895">
    <property type="component" value="Unassembled WGS sequence"/>
</dbReference>
<dbReference type="GO" id="GO:0008234">
    <property type="term" value="F:cysteine-type peptidase activity"/>
    <property type="evidence" value="ECO:0007669"/>
    <property type="project" value="UniProtKB-KW"/>
</dbReference>
<dbReference type="PANTHER" id="PTHR47053:SF1">
    <property type="entry name" value="MUREIN DD-ENDOPEPTIDASE MEPH-RELATED"/>
    <property type="match status" value="1"/>
</dbReference>
<dbReference type="InterPro" id="IPR038765">
    <property type="entry name" value="Papain-like_cys_pep_sf"/>
</dbReference>
<evidence type="ECO:0000256" key="3">
    <source>
        <dbReference type="ARBA" id="ARBA00022801"/>
    </source>
</evidence>
<dbReference type="InterPro" id="IPR051202">
    <property type="entry name" value="Peptidase_C40"/>
</dbReference>
<protein>
    <recommendedName>
        <fullName evidence="6">NlpC/P60 domain-containing protein</fullName>
    </recommendedName>
</protein>
<reference evidence="7" key="1">
    <citation type="submission" date="2021-03" db="EMBL/GenBank/DDBJ databases">
        <title>Antimicrobial resistance genes in bacteria isolated from Japanese honey, and their potential for conferring macrolide and lincosamide resistance in the American foulbrood pathogen Paenibacillus larvae.</title>
        <authorList>
            <person name="Okamoto M."/>
            <person name="Kumagai M."/>
            <person name="Kanamori H."/>
            <person name="Takamatsu D."/>
        </authorList>
    </citation>
    <scope>NUCLEOTIDE SEQUENCE</scope>
    <source>
        <strain evidence="7">J41TS4</strain>
    </source>
</reference>
<evidence type="ECO:0000313" key="8">
    <source>
        <dbReference type="Proteomes" id="UP000678895"/>
    </source>
</evidence>
<feature type="signal peptide" evidence="5">
    <location>
        <begin position="1"/>
        <end position="25"/>
    </location>
</feature>
<feature type="chain" id="PRO_5037687701" description="NlpC/P60 domain-containing protein" evidence="5">
    <location>
        <begin position="26"/>
        <end position="159"/>
    </location>
</feature>
<proteinExistence type="inferred from homology"/>
<dbReference type="SUPFAM" id="SSF54001">
    <property type="entry name" value="Cysteine proteinases"/>
    <property type="match status" value="1"/>
</dbReference>
<dbReference type="RefSeq" id="WP_044482649.1">
    <property type="nucleotide sequence ID" value="NZ_BORS01000030.1"/>
</dbReference>
<evidence type="ECO:0000256" key="5">
    <source>
        <dbReference type="SAM" id="SignalP"/>
    </source>
</evidence>
<organism evidence="7 8">
    <name type="scientific">Paenibacillus apis</name>
    <dbReference type="NCBI Taxonomy" id="1792174"/>
    <lineage>
        <taxon>Bacteria</taxon>
        <taxon>Bacillati</taxon>
        <taxon>Bacillota</taxon>
        <taxon>Bacilli</taxon>
        <taxon>Bacillales</taxon>
        <taxon>Paenibacillaceae</taxon>
        <taxon>Paenibacillus</taxon>
    </lineage>
</organism>
<name>A0A919Y6M9_9BACL</name>
<keyword evidence="8" id="KW-1185">Reference proteome</keyword>
<dbReference type="InterPro" id="IPR000064">
    <property type="entry name" value="NLP_P60_dom"/>
</dbReference>
<dbReference type="Gene3D" id="3.90.1720.10">
    <property type="entry name" value="endopeptidase domain like (from Nostoc punctiforme)"/>
    <property type="match status" value="1"/>
</dbReference>
<keyword evidence="5" id="KW-0732">Signal</keyword>
<gene>
    <name evidence="7" type="ORF">J41TS4_48490</name>
</gene>
<evidence type="ECO:0000259" key="6">
    <source>
        <dbReference type="PROSITE" id="PS51935"/>
    </source>
</evidence>
<evidence type="ECO:0000256" key="4">
    <source>
        <dbReference type="ARBA" id="ARBA00022807"/>
    </source>
</evidence>
<dbReference type="AlphaFoldDB" id="A0A919Y6M9"/>
<accession>A0A919Y6M9</accession>
<comment type="caution">
    <text evidence="7">The sequence shown here is derived from an EMBL/GenBank/DDBJ whole genome shotgun (WGS) entry which is preliminary data.</text>
</comment>
<dbReference type="GO" id="GO:0006508">
    <property type="term" value="P:proteolysis"/>
    <property type="evidence" value="ECO:0007669"/>
    <property type="project" value="UniProtKB-KW"/>
</dbReference>
<sequence length="159" mass="16883">MRKAIIAAATSLTVLFTMGTGSALAGESTLTSVVNSVYGTPYKYGGVTTTGFDCSGFTRYVFKKLGIDLARVSSAQYKQGTAVAKSQLQAGDLVFFNTSGTSGRVTHVGIYLGDGEFAHASSSNGIKIDSLDSSYYKNRYVGAKRILSKYTYAKYAVEA</sequence>
<evidence type="ECO:0000256" key="2">
    <source>
        <dbReference type="ARBA" id="ARBA00022670"/>
    </source>
</evidence>
<dbReference type="PROSITE" id="PS51935">
    <property type="entry name" value="NLPC_P60"/>
    <property type="match status" value="1"/>
</dbReference>
<keyword evidence="2" id="KW-0645">Protease</keyword>
<dbReference type="EMBL" id="BORS01000030">
    <property type="protein sequence ID" value="GIO45091.1"/>
    <property type="molecule type" value="Genomic_DNA"/>
</dbReference>
<comment type="similarity">
    <text evidence="1">Belongs to the peptidase C40 family.</text>
</comment>
<evidence type="ECO:0000256" key="1">
    <source>
        <dbReference type="ARBA" id="ARBA00007074"/>
    </source>
</evidence>
<dbReference type="Pfam" id="PF00877">
    <property type="entry name" value="NLPC_P60"/>
    <property type="match status" value="1"/>
</dbReference>
<dbReference type="PANTHER" id="PTHR47053">
    <property type="entry name" value="MUREIN DD-ENDOPEPTIDASE MEPH-RELATED"/>
    <property type="match status" value="1"/>
</dbReference>
<keyword evidence="4" id="KW-0788">Thiol protease</keyword>
<feature type="domain" description="NlpC/P60" evidence="6">
    <location>
        <begin position="23"/>
        <end position="147"/>
    </location>
</feature>